<feature type="signal peptide" evidence="9">
    <location>
        <begin position="1"/>
        <end position="20"/>
    </location>
</feature>
<dbReference type="HOGENOM" id="CLU_1757985_0_0_6"/>
<evidence type="ECO:0000256" key="8">
    <source>
        <dbReference type="PIRSR" id="PIRSR602324-1"/>
    </source>
</evidence>
<evidence type="ECO:0000256" key="6">
    <source>
        <dbReference type="ARBA" id="ARBA00023004"/>
    </source>
</evidence>
<dbReference type="Pfam" id="PF00034">
    <property type="entry name" value="Cytochrom_C"/>
    <property type="match status" value="1"/>
</dbReference>
<accession>I3CIS7</accession>
<evidence type="ECO:0000313" key="12">
    <source>
        <dbReference type="Proteomes" id="UP000005744"/>
    </source>
</evidence>
<sequence>MRSIFAATCLSLAMASTVFAAEPAKVATTEEATKLIQDKGYICLTCHQVDTKVLGPSYKEVAAKYKGADEATIARLMKEIKEGKATDLVWGQVPMPPNPTVTDEDASTLVHWILSLAADAPAAPATGEKK</sequence>
<dbReference type="AlphaFoldDB" id="I3CIS7"/>
<evidence type="ECO:0000256" key="2">
    <source>
        <dbReference type="ARBA" id="ARBA00022448"/>
    </source>
</evidence>
<dbReference type="STRING" id="395493.BegalDRAFT_2679"/>
<dbReference type="SUPFAM" id="SSF46626">
    <property type="entry name" value="Cytochrome c"/>
    <property type="match status" value="1"/>
</dbReference>
<dbReference type="OrthoDB" id="9814063at2"/>
<gene>
    <name evidence="11" type="ORF">BegalDRAFT_2679</name>
</gene>
<dbReference type="InterPro" id="IPR009056">
    <property type="entry name" value="Cyt_c-like_dom"/>
</dbReference>
<keyword evidence="9" id="KW-0732">Signal</keyword>
<evidence type="ECO:0000256" key="3">
    <source>
        <dbReference type="ARBA" id="ARBA00022617"/>
    </source>
</evidence>
<keyword evidence="12" id="KW-1185">Reference proteome</keyword>
<dbReference type="InterPro" id="IPR036909">
    <property type="entry name" value="Cyt_c-like_dom_sf"/>
</dbReference>
<proteinExistence type="predicted"/>
<dbReference type="GO" id="GO:0020037">
    <property type="term" value="F:heme binding"/>
    <property type="evidence" value="ECO:0007669"/>
    <property type="project" value="InterPro"/>
</dbReference>
<evidence type="ECO:0000259" key="10">
    <source>
        <dbReference type="PROSITE" id="PS51007"/>
    </source>
</evidence>
<feature type="domain" description="Cytochrome c" evidence="10">
    <location>
        <begin position="10"/>
        <end position="117"/>
    </location>
</feature>
<dbReference type="PROSITE" id="PS51007">
    <property type="entry name" value="CYTC"/>
    <property type="match status" value="1"/>
</dbReference>
<dbReference type="GO" id="GO:0009055">
    <property type="term" value="F:electron transfer activity"/>
    <property type="evidence" value="ECO:0007669"/>
    <property type="project" value="InterPro"/>
</dbReference>
<dbReference type="EMBL" id="JH600070">
    <property type="protein sequence ID" value="EIJ43520.1"/>
    <property type="molecule type" value="Genomic_DNA"/>
</dbReference>
<dbReference type="Gene3D" id="1.10.760.10">
    <property type="entry name" value="Cytochrome c-like domain"/>
    <property type="match status" value="1"/>
</dbReference>
<keyword evidence="6 8" id="KW-0408">Iron</keyword>
<keyword evidence="2" id="KW-0813">Transport</keyword>
<reference evidence="11 12" key="1">
    <citation type="submission" date="2011-11" db="EMBL/GenBank/DDBJ databases">
        <title>Improved High-Quality Draft sequence of Beggiatoa alba B18lD.</title>
        <authorList>
            <consortium name="US DOE Joint Genome Institute"/>
            <person name="Lucas S."/>
            <person name="Han J."/>
            <person name="Lapidus A."/>
            <person name="Cheng J.-F."/>
            <person name="Goodwin L."/>
            <person name="Pitluck S."/>
            <person name="Peters L."/>
            <person name="Mikhailova N."/>
            <person name="Held B."/>
            <person name="Detter J.C."/>
            <person name="Han C."/>
            <person name="Tapia R."/>
            <person name="Land M."/>
            <person name="Hauser L."/>
            <person name="Kyrpides N."/>
            <person name="Ivanova N."/>
            <person name="Pagani I."/>
            <person name="Samuel K."/>
            <person name="Teske A."/>
            <person name="Mueller J."/>
            <person name="Woyke T."/>
        </authorList>
    </citation>
    <scope>NUCLEOTIDE SEQUENCE [LARGE SCALE GENOMIC DNA]</scope>
    <source>
        <strain evidence="11 12">B18LD</strain>
    </source>
</reference>
<name>I3CIS7_9GAMM</name>
<feature type="binding site" description="covalent" evidence="8">
    <location>
        <position position="43"/>
    </location>
    <ligand>
        <name>heme c</name>
        <dbReference type="ChEBI" id="CHEBI:61717"/>
    </ligand>
</feature>
<evidence type="ECO:0000256" key="1">
    <source>
        <dbReference type="ARBA" id="ARBA00021020"/>
    </source>
</evidence>
<comment type="PTM">
    <text evidence="8">Binds 1 heme c group covalently per subunit.</text>
</comment>
<evidence type="ECO:0000256" key="5">
    <source>
        <dbReference type="ARBA" id="ARBA00022982"/>
    </source>
</evidence>
<dbReference type="RefSeq" id="WP_002690759.1">
    <property type="nucleotide sequence ID" value="NZ_JH600070.1"/>
</dbReference>
<feature type="chain" id="PRO_5003669277" description="Cytochrome c-551" evidence="9">
    <location>
        <begin position="21"/>
        <end position="130"/>
    </location>
</feature>
<protein>
    <recommendedName>
        <fullName evidence="1">Cytochrome c-551</fullName>
    </recommendedName>
    <alternativeName>
        <fullName evidence="7">Cytochrome c551</fullName>
    </alternativeName>
</protein>
<dbReference type="GO" id="GO:0005506">
    <property type="term" value="F:iron ion binding"/>
    <property type="evidence" value="ECO:0007669"/>
    <property type="project" value="InterPro"/>
</dbReference>
<dbReference type="eggNOG" id="COG4654">
    <property type="taxonomic scope" value="Bacteria"/>
</dbReference>
<feature type="binding site" description="covalent" evidence="8">
    <location>
        <position position="95"/>
    </location>
    <ligand>
        <name>heme c</name>
        <dbReference type="ChEBI" id="CHEBI:61717"/>
    </ligand>
</feature>
<dbReference type="Proteomes" id="UP000005744">
    <property type="component" value="Unassembled WGS sequence"/>
</dbReference>
<keyword evidence="3 8" id="KW-0349">Heme</keyword>
<keyword evidence="4 8" id="KW-0479">Metal-binding</keyword>
<evidence type="ECO:0000313" key="11">
    <source>
        <dbReference type="EMBL" id="EIJ43520.1"/>
    </source>
</evidence>
<dbReference type="PRINTS" id="PR00606">
    <property type="entry name" value="CYTCHROMECID"/>
</dbReference>
<keyword evidence="5" id="KW-0249">Electron transport</keyword>
<dbReference type="InterPro" id="IPR002324">
    <property type="entry name" value="Cyt_c_ID"/>
</dbReference>
<evidence type="ECO:0000256" key="9">
    <source>
        <dbReference type="SAM" id="SignalP"/>
    </source>
</evidence>
<evidence type="ECO:0000256" key="7">
    <source>
        <dbReference type="ARBA" id="ARBA00031244"/>
    </source>
</evidence>
<organism evidence="11 12">
    <name type="scientific">Beggiatoa alba B18LD</name>
    <dbReference type="NCBI Taxonomy" id="395493"/>
    <lineage>
        <taxon>Bacteria</taxon>
        <taxon>Pseudomonadati</taxon>
        <taxon>Pseudomonadota</taxon>
        <taxon>Gammaproteobacteria</taxon>
        <taxon>Thiotrichales</taxon>
        <taxon>Thiotrichaceae</taxon>
        <taxon>Beggiatoa</taxon>
    </lineage>
</organism>
<feature type="binding site" description="covalent" evidence="8">
    <location>
        <position position="47"/>
    </location>
    <ligand>
        <name>heme c</name>
        <dbReference type="ChEBI" id="CHEBI:61717"/>
    </ligand>
</feature>
<evidence type="ECO:0000256" key="4">
    <source>
        <dbReference type="ARBA" id="ARBA00022723"/>
    </source>
</evidence>